<keyword evidence="5" id="KW-0507">mRNA processing</keyword>
<dbReference type="EC" id="3.6.1.59" evidence="2 5"/>
<protein>
    <recommendedName>
        <fullName evidence="3 5">m7GpppX diphosphatase</fullName>
        <ecNumber evidence="2 5">3.6.1.59</ecNumber>
    </recommendedName>
</protein>
<keyword evidence="7" id="KW-1185">Reference proteome</keyword>
<comment type="subcellular location">
    <subcellularLocation>
        <location evidence="5">Nucleus</location>
    </subcellularLocation>
</comment>
<dbReference type="SUPFAM" id="SSF102860">
    <property type="entry name" value="mRNA decapping enzyme DcpS N-terminal domain"/>
    <property type="match status" value="1"/>
</dbReference>
<comment type="similarity">
    <text evidence="1 5">Belongs to the HIT family.</text>
</comment>
<sequence>MADHSEKHVTEDDKATPAKMRKLESGDAAEARDNFAGFKLIKVLNENTRNKCIFVHGSFEGSDDDAVVLMEKTPFDKQSISAMLTSTTDLKQVMQNDIYGVYTSSPPPDLNGINTTIIYPATDRHIMKYSAQQIYLINETAEEYQEITLPFIESQPFSLQWVYNILDKKAESDRIIFEDEDTDTGFILLPDMKWDEKLTENLYIIGICHKRGIRSLRDLGREHLPLLNNIAKKGKEAICTKYGVKENQLRVYLHYQPSYYHLHVHFTHVNFDAPGMNIGKAHLLLDVMENIEMQSDYYPKKTFTFTAKEKDPLYLKYKAAGKM</sequence>
<evidence type="ECO:0000256" key="4">
    <source>
        <dbReference type="ARBA" id="ARBA00048222"/>
    </source>
</evidence>
<dbReference type="InterPro" id="IPR008594">
    <property type="entry name" value="DcpS/DCS2"/>
</dbReference>
<dbReference type="RefSeq" id="XP_002740596.1">
    <property type="nucleotide sequence ID" value="XM_002740550.2"/>
</dbReference>
<dbReference type="PANTHER" id="PTHR12978:SF0">
    <property type="entry name" value="M7GPPPX DIPHOSPHATASE"/>
    <property type="match status" value="1"/>
</dbReference>
<accession>A0ABM0GZ47</accession>
<evidence type="ECO:0000256" key="2">
    <source>
        <dbReference type="ARBA" id="ARBA00012520"/>
    </source>
</evidence>
<dbReference type="InterPro" id="IPR011145">
    <property type="entry name" value="Scavenger_mRNA_decap_enz_N"/>
</dbReference>
<reference evidence="8" key="1">
    <citation type="submission" date="2025-08" db="UniProtKB">
        <authorList>
            <consortium name="RefSeq"/>
        </authorList>
    </citation>
    <scope>IDENTIFICATION</scope>
    <source>
        <tissue evidence="8">Testes</tissue>
    </source>
</reference>
<evidence type="ECO:0000313" key="8">
    <source>
        <dbReference type="RefSeq" id="XP_002740596.1"/>
    </source>
</evidence>
<dbReference type="Pfam" id="PF05652">
    <property type="entry name" value="DcpS"/>
    <property type="match status" value="1"/>
</dbReference>
<dbReference type="Pfam" id="PF11969">
    <property type="entry name" value="DcpS_C"/>
    <property type="match status" value="1"/>
</dbReference>
<name>A0ABM0GZ47_SACKO</name>
<dbReference type="PANTHER" id="PTHR12978">
    <property type="entry name" value="HISTIDINE TRIAD HIT PROTEIN MEMBER"/>
    <property type="match status" value="1"/>
</dbReference>
<comment type="function">
    <text evidence="5">Decapping scavenger enzyme that catalyzes the cleavage of a residual cap structure following the degradation of mRNAs by the 3'-&gt;5' exosome-mediated mRNA decay pathway.</text>
</comment>
<dbReference type="Gene3D" id="3.30.428.10">
    <property type="entry name" value="HIT-like"/>
    <property type="match status" value="1"/>
</dbReference>
<evidence type="ECO:0000313" key="7">
    <source>
        <dbReference type="Proteomes" id="UP000694865"/>
    </source>
</evidence>
<organism evidence="7 8">
    <name type="scientific">Saccoglossus kowalevskii</name>
    <name type="common">Acorn worm</name>
    <dbReference type="NCBI Taxonomy" id="10224"/>
    <lineage>
        <taxon>Eukaryota</taxon>
        <taxon>Metazoa</taxon>
        <taxon>Hemichordata</taxon>
        <taxon>Enteropneusta</taxon>
        <taxon>Harrimaniidae</taxon>
        <taxon>Saccoglossus</taxon>
    </lineage>
</organism>
<dbReference type="GeneID" id="100367637"/>
<evidence type="ECO:0000256" key="6">
    <source>
        <dbReference type="SAM" id="MobiDB-lite"/>
    </source>
</evidence>
<evidence type="ECO:0000256" key="1">
    <source>
        <dbReference type="ARBA" id="ARBA00010208"/>
    </source>
</evidence>
<dbReference type="SUPFAM" id="SSF54197">
    <property type="entry name" value="HIT-like"/>
    <property type="match status" value="1"/>
</dbReference>
<dbReference type="PIRSF" id="PIRSF028973">
    <property type="entry name" value="Scavenger_mRNA_decap_enz"/>
    <property type="match status" value="1"/>
</dbReference>
<keyword evidence="5" id="KW-0539">Nucleus</keyword>
<proteinExistence type="inferred from homology"/>
<keyword evidence="5" id="KW-0378">Hydrolase</keyword>
<dbReference type="Gene3D" id="3.30.200.40">
    <property type="entry name" value="Scavenger mRNA decapping enzyme, N-terminal domain"/>
    <property type="match status" value="1"/>
</dbReference>
<dbReference type="InterPro" id="IPR036265">
    <property type="entry name" value="HIT-like_sf"/>
</dbReference>
<gene>
    <name evidence="8" type="primary">LOC100367637</name>
</gene>
<dbReference type="Proteomes" id="UP000694865">
    <property type="component" value="Unplaced"/>
</dbReference>
<comment type="catalytic activity">
    <reaction evidence="4 5">
        <text>a 5'-end (N(7)-methyl 5'-triphosphoguanosine)-ribonucleoside in mRNA + H2O = N(7)-methyl-GMP + a 5'-end diphospho-ribonucleoside in mRNA + 2 H(+)</text>
        <dbReference type="Rhea" id="RHEA:65388"/>
        <dbReference type="Rhea" id="RHEA-COMP:17165"/>
        <dbReference type="Rhea" id="RHEA-COMP:17167"/>
        <dbReference type="ChEBI" id="CHEBI:15377"/>
        <dbReference type="ChEBI" id="CHEBI:15378"/>
        <dbReference type="ChEBI" id="CHEBI:58285"/>
        <dbReference type="ChEBI" id="CHEBI:156461"/>
        <dbReference type="ChEBI" id="CHEBI:167616"/>
        <dbReference type="EC" id="3.6.1.59"/>
    </reaction>
</comment>
<feature type="region of interest" description="Disordered" evidence="6">
    <location>
        <begin position="1"/>
        <end position="26"/>
    </location>
</feature>
<evidence type="ECO:0000256" key="5">
    <source>
        <dbReference type="PIRNR" id="PIRNR028973"/>
    </source>
</evidence>
<evidence type="ECO:0000256" key="3">
    <source>
        <dbReference type="ARBA" id="ARBA00015636"/>
    </source>
</evidence>